<evidence type="ECO:0000313" key="14">
    <source>
        <dbReference type="EMBL" id="KAF1811979.1"/>
    </source>
</evidence>
<dbReference type="CDD" id="cd16654">
    <property type="entry name" value="RING-Ubox_CHIP"/>
    <property type="match status" value="1"/>
</dbReference>
<reference evidence="16" key="3">
    <citation type="submission" date="2025-04" db="UniProtKB">
        <authorList>
            <consortium name="RefSeq"/>
        </authorList>
    </citation>
    <scope>IDENTIFICATION</scope>
    <source>
        <strain evidence="16">CBS 781.70</strain>
    </source>
</reference>
<keyword evidence="12" id="KW-0175">Coiled coil</keyword>
<evidence type="ECO:0000256" key="7">
    <source>
        <dbReference type="ARBA" id="ARBA00022803"/>
    </source>
</evidence>
<dbReference type="GO" id="GO:0000209">
    <property type="term" value="P:protein polyubiquitination"/>
    <property type="evidence" value="ECO:0007669"/>
    <property type="project" value="TreeGrafter"/>
</dbReference>
<reference evidence="16" key="2">
    <citation type="submission" date="2020-04" db="EMBL/GenBank/DDBJ databases">
        <authorList>
            <consortium name="NCBI Genome Project"/>
        </authorList>
    </citation>
    <scope>NUCLEOTIDE SEQUENCE</scope>
    <source>
        <strain evidence="16">CBS 781.70</strain>
    </source>
</reference>
<dbReference type="SMART" id="SM00504">
    <property type="entry name" value="Ubox"/>
    <property type="match status" value="1"/>
</dbReference>
<comment type="catalytic activity">
    <reaction evidence="1">
        <text>S-ubiquitinyl-[E2 ubiquitin-conjugating enzyme]-L-cysteine + [acceptor protein]-L-lysine = [E2 ubiquitin-conjugating enzyme]-L-cysteine + N(6)-ubiquitinyl-[acceptor protein]-L-lysine.</text>
        <dbReference type="EC" id="2.3.2.27"/>
    </reaction>
</comment>
<gene>
    <name evidence="14 16" type="ORF">P152DRAFT_514647</name>
</gene>
<dbReference type="Proteomes" id="UP000504638">
    <property type="component" value="Unplaced"/>
</dbReference>
<evidence type="ECO:0000256" key="12">
    <source>
        <dbReference type="SAM" id="Coils"/>
    </source>
</evidence>
<dbReference type="GO" id="GO:0005737">
    <property type="term" value="C:cytoplasm"/>
    <property type="evidence" value="ECO:0007669"/>
    <property type="project" value="TreeGrafter"/>
</dbReference>
<dbReference type="GO" id="GO:0051087">
    <property type="term" value="F:protein-folding chaperone binding"/>
    <property type="evidence" value="ECO:0007669"/>
    <property type="project" value="TreeGrafter"/>
</dbReference>
<dbReference type="InterPro" id="IPR011990">
    <property type="entry name" value="TPR-like_helical_dom_sf"/>
</dbReference>
<evidence type="ECO:0000256" key="1">
    <source>
        <dbReference type="ARBA" id="ARBA00000900"/>
    </source>
</evidence>
<feature type="domain" description="U-box" evidence="13">
    <location>
        <begin position="226"/>
        <end position="299"/>
    </location>
</feature>
<dbReference type="PANTHER" id="PTHR46803">
    <property type="entry name" value="E3 UBIQUITIN-PROTEIN LIGASE CHIP"/>
    <property type="match status" value="1"/>
</dbReference>
<sequence length="303" mass="35111">MAHHAEALKEKGNTAYRAGDYASAAALYGQAIQKNSSNPLLYTNRANARLRLQQHAEVIDDCLRSIELLRDNLKAYFYLAQAQLELHHPNEALTSALTAYELCCSSRTQTVNAYTISALVLRCKKAKWDMRERERLRRRNELLGELTEKLEREMKGEVEEIREKEAMGEIGEVGAREEIERCEDVGRLRVEELRNVFGMADPEHLTRRVSWFDRRVDGCLLIRVQEVPDHLVDTISFEIMHDPVITKNGNSYERATILEHLKRTPTDPITREPLHISDLRPNIALRQACEEFMQNHNGWIYDW</sequence>
<dbReference type="Pfam" id="PF04564">
    <property type="entry name" value="U-box"/>
    <property type="match status" value="1"/>
</dbReference>
<evidence type="ECO:0000256" key="3">
    <source>
        <dbReference type="ARBA" id="ARBA00013194"/>
    </source>
</evidence>
<name>A0A6G1G2E6_9PEZI</name>
<dbReference type="InterPro" id="IPR045202">
    <property type="entry name" value="CHIP_RING-Ubox"/>
</dbReference>
<dbReference type="GO" id="GO:0061630">
    <property type="term" value="F:ubiquitin protein ligase activity"/>
    <property type="evidence" value="ECO:0007669"/>
    <property type="project" value="UniProtKB-EC"/>
</dbReference>
<dbReference type="EMBL" id="ML975159">
    <property type="protein sequence ID" value="KAF1811979.1"/>
    <property type="molecule type" value="Genomic_DNA"/>
</dbReference>
<dbReference type="GO" id="GO:0006515">
    <property type="term" value="P:protein quality control for misfolded or incompletely synthesized proteins"/>
    <property type="evidence" value="ECO:0007669"/>
    <property type="project" value="TreeGrafter"/>
</dbReference>
<dbReference type="Pfam" id="PF18391">
    <property type="entry name" value="CHIP_TPR_N"/>
    <property type="match status" value="1"/>
</dbReference>
<dbReference type="GO" id="GO:0043161">
    <property type="term" value="P:proteasome-mediated ubiquitin-dependent protein catabolic process"/>
    <property type="evidence" value="ECO:0007669"/>
    <property type="project" value="TreeGrafter"/>
</dbReference>
<evidence type="ECO:0000256" key="6">
    <source>
        <dbReference type="ARBA" id="ARBA00022786"/>
    </source>
</evidence>
<dbReference type="InterPro" id="IPR013083">
    <property type="entry name" value="Znf_RING/FYVE/PHD"/>
</dbReference>
<dbReference type="GO" id="GO:0071218">
    <property type="term" value="P:cellular response to misfolded protein"/>
    <property type="evidence" value="ECO:0007669"/>
    <property type="project" value="TreeGrafter"/>
</dbReference>
<dbReference type="PANTHER" id="PTHR46803:SF2">
    <property type="entry name" value="E3 UBIQUITIN-PROTEIN LIGASE CHIP"/>
    <property type="match status" value="1"/>
</dbReference>
<organism evidence="14">
    <name type="scientific">Eremomyces bilateralis CBS 781.70</name>
    <dbReference type="NCBI Taxonomy" id="1392243"/>
    <lineage>
        <taxon>Eukaryota</taxon>
        <taxon>Fungi</taxon>
        <taxon>Dikarya</taxon>
        <taxon>Ascomycota</taxon>
        <taxon>Pezizomycotina</taxon>
        <taxon>Dothideomycetes</taxon>
        <taxon>Dothideomycetes incertae sedis</taxon>
        <taxon>Eremomycetales</taxon>
        <taxon>Eremomycetaceae</taxon>
        <taxon>Eremomyces</taxon>
    </lineage>
</organism>
<dbReference type="EC" id="5.2.1.8" evidence="3"/>
<dbReference type="InterPro" id="IPR041312">
    <property type="entry name" value="CHIP_TPR_N"/>
</dbReference>
<evidence type="ECO:0000313" key="15">
    <source>
        <dbReference type="Proteomes" id="UP000504638"/>
    </source>
</evidence>
<evidence type="ECO:0000256" key="11">
    <source>
        <dbReference type="PROSITE-ProRule" id="PRU00339"/>
    </source>
</evidence>
<dbReference type="AlphaFoldDB" id="A0A6G1G2E6"/>
<dbReference type="RefSeq" id="XP_033533610.1">
    <property type="nucleotide sequence ID" value="XM_033682869.1"/>
</dbReference>
<reference evidence="14 16" key="1">
    <citation type="submission" date="2020-01" db="EMBL/GenBank/DDBJ databases">
        <authorList>
            <consortium name="DOE Joint Genome Institute"/>
            <person name="Haridas S."/>
            <person name="Albert R."/>
            <person name="Binder M."/>
            <person name="Bloem J."/>
            <person name="Labutti K."/>
            <person name="Salamov A."/>
            <person name="Andreopoulos B."/>
            <person name="Baker S.E."/>
            <person name="Barry K."/>
            <person name="Bills G."/>
            <person name="Bluhm B.H."/>
            <person name="Cannon C."/>
            <person name="Castanera R."/>
            <person name="Culley D.E."/>
            <person name="Daum C."/>
            <person name="Ezra D."/>
            <person name="Gonzalez J.B."/>
            <person name="Henrissat B."/>
            <person name="Kuo A."/>
            <person name="Liang C."/>
            <person name="Lipzen A."/>
            <person name="Lutzoni F."/>
            <person name="Magnuson J."/>
            <person name="Mondo S."/>
            <person name="Nolan M."/>
            <person name="Ohm R."/>
            <person name="Pangilinan J."/>
            <person name="Park H.-J."/>
            <person name="Ramirez L."/>
            <person name="Alfaro M."/>
            <person name="Sun H."/>
            <person name="Tritt A."/>
            <person name="Yoshinaga Y."/>
            <person name="Zwiers L.-H."/>
            <person name="Turgeon B.G."/>
            <person name="Goodwin S.B."/>
            <person name="Spatafora J.W."/>
            <person name="Crous P.W."/>
            <person name="Grigoriev I.V."/>
        </authorList>
    </citation>
    <scope>NUCLEOTIDE SEQUENCE</scope>
    <source>
        <strain evidence="14 16">CBS 781.70</strain>
    </source>
</reference>
<dbReference type="EC" id="2.3.2.27" evidence="2"/>
<dbReference type="InterPro" id="IPR003613">
    <property type="entry name" value="Ubox_domain"/>
</dbReference>
<protein>
    <recommendedName>
        <fullName evidence="9">E3 ubiquitin-protein ligase CHIP</fullName>
        <ecNumber evidence="2">2.3.2.27</ecNumber>
        <ecNumber evidence="3">5.2.1.8</ecNumber>
    </recommendedName>
    <alternativeName>
        <fullName evidence="10">RING-type E3 ubiquitin transferase CHIP</fullName>
    </alternativeName>
</protein>
<dbReference type="Gene3D" id="1.25.40.10">
    <property type="entry name" value="Tetratricopeptide repeat domain"/>
    <property type="match status" value="1"/>
</dbReference>
<keyword evidence="7 11" id="KW-0802">TPR repeat</keyword>
<dbReference type="GO" id="GO:0003755">
    <property type="term" value="F:peptidyl-prolyl cis-trans isomerase activity"/>
    <property type="evidence" value="ECO:0007669"/>
    <property type="project" value="UniProtKB-KW"/>
</dbReference>
<keyword evidence="5" id="KW-0677">Repeat</keyword>
<dbReference type="PROSITE" id="PS51698">
    <property type="entry name" value="U_BOX"/>
    <property type="match status" value="1"/>
</dbReference>
<evidence type="ECO:0000256" key="2">
    <source>
        <dbReference type="ARBA" id="ARBA00012483"/>
    </source>
</evidence>
<feature type="coiled-coil region" evidence="12">
    <location>
        <begin position="133"/>
        <end position="167"/>
    </location>
</feature>
<dbReference type="Gene3D" id="3.30.40.10">
    <property type="entry name" value="Zinc/RING finger domain, C3HC4 (zinc finger)"/>
    <property type="match status" value="1"/>
</dbReference>
<proteinExistence type="predicted"/>
<keyword evidence="8" id="KW-0697">Rotamase</keyword>
<evidence type="ECO:0000313" key="16">
    <source>
        <dbReference type="RefSeq" id="XP_033533610.1"/>
    </source>
</evidence>
<dbReference type="SUPFAM" id="SSF57850">
    <property type="entry name" value="RING/U-box"/>
    <property type="match status" value="1"/>
</dbReference>
<keyword evidence="8" id="KW-0413">Isomerase</keyword>
<evidence type="ECO:0000256" key="4">
    <source>
        <dbReference type="ARBA" id="ARBA00022679"/>
    </source>
</evidence>
<evidence type="ECO:0000256" key="9">
    <source>
        <dbReference type="ARBA" id="ARBA00044534"/>
    </source>
</evidence>
<dbReference type="GeneID" id="54423439"/>
<dbReference type="SMART" id="SM00028">
    <property type="entry name" value="TPR"/>
    <property type="match status" value="3"/>
</dbReference>
<keyword evidence="6" id="KW-0833">Ubl conjugation pathway</keyword>
<evidence type="ECO:0000256" key="5">
    <source>
        <dbReference type="ARBA" id="ARBA00022737"/>
    </source>
</evidence>
<dbReference type="PROSITE" id="PS50005">
    <property type="entry name" value="TPR"/>
    <property type="match status" value="1"/>
</dbReference>
<accession>A0A6G1G2E6</accession>
<dbReference type="SUPFAM" id="SSF48452">
    <property type="entry name" value="TPR-like"/>
    <property type="match status" value="1"/>
</dbReference>
<dbReference type="InterPro" id="IPR019734">
    <property type="entry name" value="TPR_rpt"/>
</dbReference>
<evidence type="ECO:0000259" key="13">
    <source>
        <dbReference type="PROSITE" id="PS51698"/>
    </source>
</evidence>
<evidence type="ECO:0000256" key="8">
    <source>
        <dbReference type="ARBA" id="ARBA00023110"/>
    </source>
</evidence>
<evidence type="ECO:0000256" key="10">
    <source>
        <dbReference type="ARBA" id="ARBA00044543"/>
    </source>
</evidence>
<keyword evidence="15" id="KW-1185">Reference proteome</keyword>
<keyword evidence="4" id="KW-0808">Transferase</keyword>
<dbReference type="GO" id="GO:0045862">
    <property type="term" value="P:positive regulation of proteolysis"/>
    <property type="evidence" value="ECO:0007669"/>
    <property type="project" value="TreeGrafter"/>
</dbReference>
<feature type="repeat" description="TPR" evidence="11">
    <location>
        <begin position="5"/>
        <end position="38"/>
    </location>
</feature>
<dbReference type="OrthoDB" id="629492at2759"/>